<evidence type="ECO:0000256" key="2">
    <source>
        <dbReference type="ARBA" id="ARBA00023125"/>
    </source>
</evidence>
<dbReference type="SMART" id="SM00342">
    <property type="entry name" value="HTH_ARAC"/>
    <property type="match status" value="1"/>
</dbReference>
<dbReference type="Pfam" id="PF14525">
    <property type="entry name" value="AraC_binding_2"/>
    <property type="match status" value="1"/>
</dbReference>
<dbReference type="RefSeq" id="WP_209351661.1">
    <property type="nucleotide sequence ID" value="NZ_JAGIYZ010000008.1"/>
</dbReference>
<dbReference type="InterPro" id="IPR018060">
    <property type="entry name" value="HTH_AraC"/>
</dbReference>
<keyword evidence="2" id="KW-0238">DNA-binding</keyword>
<keyword evidence="1" id="KW-0805">Transcription regulation</keyword>
<dbReference type="Gene3D" id="1.10.10.60">
    <property type="entry name" value="Homeodomain-like"/>
    <property type="match status" value="1"/>
</dbReference>
<evidence type="ECO:0000313" key="6">
    <source>
        <dbReference type="Proteomes" id="UP000680815"/>
    </source>
</evidence>
<dbReference type="Pfam" id="PF12833">
    <property type="entry name" value="HTH_18"/>
    <property type="match status" value="1"/>
</dbReference>
<evidence type="ECO:0000259" key="4">
    <source>
        <dbReference type="PROSITE" id="PS01124"/>
    </source>
</evidence>
<evidence type="ECO:0000256" key="1">
    <source>
        <dbReference type="ARBA" id="ARBA00023015"/>
    </source>
</evidence>
<dbReference type="PANTHER" id="PTHR46796:SF12">
    <property type="entry name" value="HTH-TYPE DNA-BINDING TRANSCRIPTIONAL ACTIVATOR EUTR"/>
    <property type="match status" value="1"/>
</dbReference>
<reference evidence="5 6" key="1">
    <citation type="submission" date="2021-03" db="EMBL/GenBank/DDBJ databases">
        <authorList>
            <person name="So Y."/>
        </authorList>
    </citation>
    <scope>NUCLEOTIDE SEQUENCE [LARGE SCALE GENOMIC DNA]</scope>
    <source>
        <strain evidence="5 6">PWR1</strain>
    </source>
</reference>
<protein>
    <submittedName>
        <fullName evidence="5">AraC family transcriptional regulator</fullName>
    </submittedName>
</protein>
<feature type="domain" description="HTH araC/xylS-type" evidence="4">
    <location>
        <begin position="243"/>
        <end position="341"/>
    </location>
</feature>
<dbReference type="PROSITE" id="PS00041">
    <property type="entry name" value="HTH_ARAC_FAMILY_1"/>
    <property type="match status" value="1"/>
</dbReference>
<dbReference type="PROSITE" id="PS01124">
    <property type="entry name" value="HTH_ARAC_FAMILY_2"/>
    <property type="match status" value="1"/>
</dbReference>
<keyword evidence="6" id="KW-1185">Reference proteome</keyword>
<name>A0ABS4ASF6_9PROT</name>
<gene>
    <name evidence="5" type="ORF">J5Y09_10215</name>
</gene>
<dbReference type="InterPro" id="IPR050204">
    <property type="entry name" value="AraC_XylS_family_regulators"/>
</dbReference>
<dbReference type="InterPro" id="IPR018062">
    <property type="entry name" value="HTH_AraC-typ_CS"/>
</dbReference>
<dbReference type="SUPFAM" id="SSF46689">
    <property type="entry name" value="Homeodomain-like"/>
    <property type="match status" value="2"/>
</dbReference>
<dbReference type="Proteomes" id="UP000680815">
    <property type="component" value="Unassembled WGS sequence"/>
</dbReference>
<dbReference type="EMBL" id="JAGIYZ010000008">
    <property type="protein sequence ID" value="MBP0464288.1"/>
    <property type="molecule type" value="Genomic_DNA"/>
</dbReference>
<dbReference type="InterPro" id="IPR035418">
    <property type="entry name" value="AraC-bd_2"/>
</dbReference>
<sequence>MSFGMGNIDPGSLPLFDVVSSTDPAELGLRSQVSSRLPPSGQVYRYRLQDRAVWRMRFADPIFTMAIRSAGALVVSLADSRFATEVAIEGEDSALFCVTMPLRGGLTLIRDGEATTSDAAQGLAFRPGQRTRVLMSDGSARANVFVRAQEVEQALEHALDRRLRQPLEFRPALPWKGGLATSLKRQLDVVLEEFRSPEGVADNPVALAATTDLLVALLLRAVPHSYSDQMETRTGGAVPAYLRRAEEFMRVHAVEPVRVAQVAAAAGCSVRTLNDVFRRFRDTTPLGALHAARLDSVRDALRLDGASVAAVARRHGFTNLSRFGAAYRRRFGEAPAEALRRASRD</sequence>
<dbReference type="InterPro" id="IPR009057">
    <property type="entry name" value="Homeodomain-like_sf"/>
</dbReference>
<evidence type="ECO:0000256" key="3">
    <source>
        <dbReference type="ARBA" id="ARBA00023163"/>
    </source>
</evidence>
<organism evidence="5 6">
    <name type="scientific">Roseomonas nitratireducens</name>
    <dbReference type="NCBI Taxonomy" id="2820810"/>
    <lineage>
        <taxon>Bacteria</taxon>
        <taxon>Pseudomonadati</taxon>
        <taxon>Pseudomonadota</taxon>
        <taxon>Alphaproteobacteria</taxon>
        <taxon>Acetobacterales</taxon>
        <taxon>Roseomonadaceae</taxon>
        <taxon>Roseomonas</taxon>
    </lineage>
</organism>
<proteinExistence type="predicted"/>
<accession>A0ABS4ASF6</accession>
<comment type="caution">
    <text evidence="5">The sequence shown here is derived from an EMBL/GenBank/DDBJ whole genome shotgun (WGS) entry which is preliminary data.</text>
</comment>
<dbReference type="PANTHER" id="PTHR46796">
    <property type="entry name" value="HTH-TYPE TRANSCRIPTIONAL ACTIVATOR RHAS-RELATED"/>
    <property type="match status" value="1"/>
</dbReference>
<keyword evidence="3" id="KW-0804">Transcription</keyword>
<evidence type="ECO:0000313" key="5">
    <source>
        <dbReference type="EMBL" id="MBP0464288.1"/>
    </source>
</evidence>